<comment type="caution">
    <text evidence="2">The sequence shown here is derived from an EMBL/GenBank/DDBJ whole genome shotgun (WGS) entry which is preliminary data.</text>
</comment>
<reference evidence="2 3" key="1">
    <citation type="submission" date="2015-01" db="EMBL/GenBank/DDBJ databases">
        <title>Evolution of Trichinella species and genotypes.</title>
        <authorList>
            <person name="Korhonen P.K."/>
            <person name="Edoardo P."/>
            <person name="Giuseppe L.R."/>
            <person name="Gasser R.B."/>
        </authorList>
    </citation>
    <scope>NUCLEOTIDE SEQUENCE [LARGE SCALE GENOMIC DNA]</scope>
    <source>
        <strain evidence="2">ISS2496</strain>
    </source>
</reference>
<proteinExistence type="predicted"/>
<evidence type="ECO:0000313" key="2">
    <source>
        <dbReference type="EMBL" id="KRY04878.1"/>
    </source>
</evidence>
<evidence type="ECO:0000256" key="1">
    <source>
        <dbReference type="SAM" id="MobiDB-lite"/>
    </source>
</evidence>
<dbReference type="EMBL" id="JYDQ01001648">
    <property type="protein sequence ID" value="KRY04878.1"/>
    <property type="molecule type" value="Genomic_DNA"/>
</dbReference>
<sequence>MVRDSAGTSSSSASRTSSLTNPSRLCVGATPRVERPFHNVLVGVPEAMHYDGSVRHRNVIANIALNSMQIFALSQFPGYRPPANTTANMGVHNSEGISVICRQEIRITIATPIMPLDAVAIVDSDKVSAIFPS</sequence>
<dbReference type="OrthoDB" id="5931946at2759"/>
<gene>
    <name evidence="2" type="ORF">T12_16673</name>
</gene>
<accession>A0A0V0YX84</accession>
<name>A0A0V0YX84_9BILA</name>
<feature type="region of interest" description="Disordered" evidence="1">
    <location>
        <begin position="1"/>
        <end position="25"/>
    </location>
</feature>
<protein>
    <submittedName>
        <fullName evidence="2">Uncharacterized protein</fullName>
    </submittedName>
</protein>
<dbReference type="AlphaFoldDB" id="A0A0V0YX84"/>
<organism evidence="2 3">
    <name type="scientific">Trichinella patagoniensis</name>
    <dbReference type="NCBI Taxonomy" id="990121"/>
    <lineage>
        <taxon>Eukaryota</taxon>
        <taxon>Metazoa</taxon>
        <taxon>Ecdysozoa</taxon>
        <taxon>Nematoda</taxon>
        <taxon>Enoplea</taxon>
        <taxon>Dorylaimia</taxon>
        <taxon>Trichinellida</taxon>
        <taxon>Trichinellidae</taxon>
        <taxon>Trichinella</taxon>
    </lineage>
</organism>
<feature type="compositionally biased region" description="Low complexity" evidence="1">
    <location>
        <begin position="1"/>
        <end position="18"/>
    </location>
</feature>
<dbReference type="Proteomes" id="UP000054783">
    <property type="component" value="Unassembled WGS sequence"/>
</dbReference>
<keyword evidence="3" id="KW-1185">Reference proteome</keyword>
<evidence type="ECO:0000313" key="3">
    <source>
        <dbReference type="Proteomes" id="UP000054783"/>
    </source>
</evidence>